<feature type="compositionally biased region" description="Basic and acidic residues" evidence="1">
    <location>
        <begin position="94"/>
        <end position="105"/>
    </location>
</feature>
<keyword evidence="3" id="KW-1185">Reference proteome</keyword>
<accession>A0AAW1YR00</accession>
<protein>
    <submittedName>
        <fullName evidence="2">Uncharacterized protein</fullName>
    </submittedName>
</protein>
<dbReference type="Proteomes" id="UP001457282">
    <property type="component" value="Unassembled WGS sequence"/>
</dbReference>
<feature type="compositionally biased region" description="Basic residues" evidence="1">
    <location>
        <begin position="1"/>
        <end position="23"/>
    </location>
</feature>
<dbReference type="EMBL" id="JBEDUW010000001">
    <property type="protein sequence ID" value="KAK9950932.1"/>
    <property type="molecule type" value="Genomic_DNA"/>
</dbReference>
<gene>
    <name evidence="2" type="ORF">M0R45_006396</name>
</gene>
<proteinExistence type="predicted"/>
<reference evidence="2 3" key="1">
    <citation type="journal article" date="2023" name="G3 (Bethesda)">
        <title>A chromosome-length genome assembly and annotation of blackberry (Rubus argutus, cv. 'Hillquist').</title>
        <authorList>
            <person name="Bruna T."/>
            <person name="Aryal R."/>
            <person name="Dudchenko O."/>
            <person name="Sargent D.J."/>
            <person name="Mead D."/>
            <person name="Buti M."/>
            <person name="Cavallini A."/>
            <person name="Hytonen T."/>
            <person name="Andres J."/>
            <person name="Pham M."/>
            <person name="Weisz D."/>
            <person name="Mascagni F."/>
            <person name="Usai G."/>
            <person name="Natali L."/>
            <person name="Bassil N."/>
            <person name="Fernandez G.E."/>
            <person name="Lomsadze A."/>
            <person name="Armour M."/>
            <person name="Olukolu B."/>
            <person name="Poorten T."/>
            <person name="Britton C."/>
            <person name="Davik J."/>
            <person name="Ashrafi H."/>
            <person name="Aiden E.L."/>
            <person name="Borodovsky M."/>
            <person name="Worthington M."/>
        </authorList>
    </citation>
    <scope>NUCLEOTIDE SEQUENCE [LARGE SCALE GENOMIC DNA]</scope>
    <source>
        <strain evidence="2">PI 553951</strain>
    </source>
</reference>
<name>A0AAW1YR00_RUBAR</name>
<sequence>MDPSPPHHRHRSKPATHQRRAQFHRAPQSTSTSLCPVSSAVATVPLQSMSPVDMCFSSARAALVAPSPTTSLALCPDATADPPQSLAAQNQNDEVAKKESNGPKE</sequence>
<evidence type="ECO:0000313" key="3">
    <source>
        <dbReference type="Proteomes" id="UP001457282"/>
    </source>
</evidence>
<feature type="region of interest" description="Disordered" evidence="1">
    <location>
        <begin position="1"/>
        <end position="36"/>
    </location>
</feature>
<feature type="compositionally biased region" description="Polar residues" evidence="1">
    <location>
        <begin position="27"/>
        <end position="36"/>
    </location>
</feature>
<feature type="region of interest" description="Disordered" evidence="1">
    <location>
        <begin position="75"/>
        <end position="105"/>
    </location>
</feature>
<evidence type="ECO:0000313" key="2">
    <source>
        <dbReference type="EMBL" id="KAK9950932.1"/>
    </source>
</evidence>
<organism evidence="2 3">
    <name type="scientific">Rubus argutus</name>
    <name type="common">Southern blackberry</name>
    <dbReference type="NCBI Taxonomy" id="59490"/>
    <lineage>
        <taxon>Eukaryota</taxon>
        <taxon>Viridiplantae</taxon>
        <taxon>Streptophyta</taxon>
        <taxon>Embryophyta</taxon>
        <taxon>Tracheophyta</taxon>
        <taxon>Spermatophyta</taxon>
        <taxon>Magnoliopsida</taxon>
        <taxon>eudicotyledons</taxon>
        <taxon>Gunneridae</taxon>
        <taxon>Pentapetalae</taxon>
        <taxon>rosids</taxon>
        <taxon>fabids</taxon>
        <taxon>Rosales</taxon>
        <taxon>Rosaceae</taxon>
        <taxon>Rosoideae</taxon>
        <taxon>Rosoideae incertae sedis</taxon>
        <taxon>Rubus</taxon>
    </lineage>
</organism>
<comment type="caution">
    <text evidence="2">The sequence shown here is derived from an EMBL/GenBank/DDBJ whole genome shotgun (WGS) entry which is preliminary data.</text>
</comment>
<evidence type="ECO:0000256" key="1">
    <source>
        <dbReference type="SAM" id="MobiDB-lite"/>
    </source>
</evidence>
<dbReference type="AlphaFoldDB" id="A0AAW1YR00"/>